<accession>A0ABU1NM97</accession>
<dbReference type="InterPro" id="IPR003347">
    <property type="entry name" value="JmjC_dom"/>
</dbReference>
<protein>
    <recommendedName>
        <fullName evidence="1">JmjC domain-containing protein</fullName>
    </recommendedName>
</protein>
<dbReference type="EMBL" id="JAVDRF010000018">
    <property type="protein sequence ID" value="MDR6539583.1"/>
    <property type="molecule type" value="Genomic_DNA"/>
</dbReference>
<evidence type="ECO:0000313" key="3">
    <source>
        <dbReference type="Proteomes" id="UP001184230"/>
    </source>
</evidence>
<keyword evidence="3" id="KW-1185">Reference proteome</keyword>
<dbReference type="Pfam" id="PF08007">
    <property type="entry name" value="JmjC_2"/>
    <property type="match status" value="1"/>
</dbReference>
<evidence type="ECO:0000259" key="1">
    <source>
        <dbReference type="PROSITE" id="PS51184"/>
    </source>
</evidence>
<proteinExistence type="predicted"/>
<sequence>MDRFTTRVLSAPMAAERVSDGDDAWHSARSDKRDNAAGAQDQVYRVWADDPATFSTHKVTALHHNFHEHPLFQVAELAQLAKELVPFGQCRFVRPGISHASSFAHDSRHPDGRGIDEVFQRIEEPGSWVALYNVEVIPRYAKLLANVIDTMRPYVEREQPGIFNVNGFAFISAPPSVTPFHIDRENNFWLQLHGRKTMNVWEHTDRDVVSADAVEDFIVSHSLRKVRFKEEFRARSHQFETQPGDAIYFPSTSPHMTSSDRSWTQPGDGLSISIGVTFYTSTTRKTARVHQFNRLLRKAGMSPAFPGKSPTVDAFKAPVGGMVGMARSSLSRAIAPLRRIKRAVKAPPGSF</sequence>
<dbReference type="PROSITE" id="PS51184">
    <property type="entry name" value="JMJC"/>
    <property type="match status" value="1"/>
</dbReference>
<dbReference type="SUPFAM" id="SSF51197">
    <property type="entry name" value="Clavaminate synthase-like"/>
    <property type="match status" value="1"/>
</dbReference>
<comment type="caution">
    <text evidence="2">The sequence shown here is derived from an EMBL/GenBank/DDBJ whole genome shotgun (WGS) entry which is preliminary data.</text>
</comment>
<dbReference type="Proteomes" id="UP001184230">
    <property type="component" value="Unassembled WGS sequence"/>
</dbReference>
<dbReference type="Gene3D" id="2.60.120.650">
    <property type="entry name" value="Cupin"/>
    <property type="match status" value="1"/>
</dbReference>
<feature type="domain" description="JmjC" evidence="1">
    <location>
        <begin position="126"/>
        <end position="293"/>
    </location>
</feature>
<evidence type="ECO:0000313" key="2">
    <source>
        <dbReference type="EMBL" id="MDR6539583.1"/>
    </source>
</evidence>
<reference evidence="2 3" key="1">
    <citation type="submission" date="2023-07" db="EMBL/GenBank/DDBJ databases">
        <title>Sorghum-associated microbial communities from plants grown in Nebraska, USA.</title>
        <authorList>
            <person name="Schachtman D."/>
        </authorList>
    </citation>
    <scope>NUCLEOTIDE SEQUENCE [LARGE SCALE GENOMIC DNA]</scope>
    <source>
        <strain evidence="2 3">DS1781</strain>
    </source>
</reference>
<name>A0ABU1NM97_9BURK</name>
<dbReference type="RefSeq" id="WP_309907398.1">
    <property type="nucleotide sequence ID" value="NZ_JAVDRF010000018.1"/>
</dbReference>
<organism evidence="2 3">
    <name type="scientific">Variovorax soli</name>
    <dbReference type="NCBI Taxonomy" id="376815"/>
    <lineage>
        <taxon>Bacteria</taxon>
        <taxon>Pseudomonadati</taxon>
        <taxon>Pseudomonadota</taxon>
        <taxon>Betaproteobacteria</taxon>
        <taxon>Burkholderiales</taxon>
        <taxon>Comamonadaceae</taxon>
        <taxon>Variovorax</taxon>
    </lineage>
</organism>
<gene>
    <name evidence="2" type="ORF">J2739_005380</name>
</gene>